<name>A0A915C0P8_PARUN</name>
<organism evidence="1 2">
    <name type="scientific">Parascaris univalens</name>
    <name type="common">Nematode worm</name>
    <dbReference type="NCBI Taxonomy" id="6257"/>
    <lineage>
        <taxon>Eukaryota</taxon>
        <taxon>Metazoa</taxon>
        <taxon>Ecdysozoa</taxon>
        <taxon>Nematoda</taxon>
        <taxon>Chromadorea</taxon>
        <taxon>Rhabditida</taxon>
        <taxon>Spirurina</taxon>
        <taxon>Ascaridomorpha</taxon>
        <taxon>Ascaridoidea</taxon>
        <taxon>Ascarididae</taxon>
        <taxon>Parascaris</taxon>
    </lineage>
</organism>
<dbReference type="Proteomes" id="UP000887569">
    <property type="component" value="Unplaced"/>
</dbReference>
<evidence type="ECO:0000313" key="1">
    <source>
        <dbReference type="Proteomes" id="UP000887569"/>
    </source>
</evidence>
<sequence length="103" mass="11332">VGVSIAKATVRTASGDSKQCSYEATQSNRTLIPSLEVLFVAHSIALCVSHYPLSRISNDSTSCCSTRHRSSCLRSNSTTSSCHNNQHVLKRLPPRWLVDIRCK</sequence>
<proteinExistence type="predicted"/>
<dbReference type="WBParaSite" id="PgR071_g029_t01">
    <property type="protein sequence ID" value="PgR071_g029_t01"/>
    <property type="gene ID" value="PgR071_g029"/>
</dbReference>
<accession>A0A915C0P8</accession>
<protein>
    <submittedName>
        <fullName evidence="2">Uncharacterized protein</fullName>
    </submittedName>
</protein>
<evidence type="ECO:0000313" key="2">
    <source>
        <dbReference type="WBParaSite" id="PgR071_g029_t01"/>
    </source>
</evidence>
<reference evidence="2" key="1">
    <citation type="submission" date="2022-11" db="UniProtKB">
        <authorList>
            <consortium name="WormBaseParasite"/>
        </authorList>
    </citation>
    <scope>IDENTIFICATION</scope>
</reference>
<keyword evidence="1" id="KW-1185">Reference proteome</keyword>
<dbReference type="AlphaFoldDB" id="A0A915C0P8"/>